<proteinExistence type="inferred from homology"/>
<dbReference type="InterPro" id="IPR002347">
    <property type="entry name" value="SDR_fam"/>
</dbReference>
<dbReference type="OrthoDB" id="9812986at2"/>
<dbReference type="AlphaFoldDB" id="A0A2P2EB11"/>
<protein>
    <recommendedName>
        <fullName evidence="4">D-xylose 1-dehydrogenase</fullName>
        <ecNumber evidence="3">1.1.1.175</ecNumber>
    </recommendedName>
</protein>
<evidence type="ECO:0000256" key="4">
    <source>
        <dbReference type="ARBA" id="ARBA00069939"/>
    </source>
</evidence>
<dbReference type="Pfam" id="PF13561">
    <property type="entry name" value="adh_short_C2"/>
    <property type="match status" value="1"/>
</dbReference>
<dbReference type="PANTHER" id="PTHR43669:SF3">
    <property type="entry name" value="ALCOHOL DEHYDROGENASE, PUTATIVE (AFU_ORTHOLOGUE AFUA_3G03445)-RELATED"/>
    <property type="match status" value="1"/>
</dbReference>
<reference evidence="5 6" key="1">
    <citation type="journal article" date="2018" name="Genome Announc.">
        <title>Draft Genome Sequence of "Candidatus Phycosocius bacilliformis," an Alphaproteobacterial Ectosymbiont of the Hydrocarbon-Producing Green Alga Botryococcus braunii.</title>
        <authorList>
            <person name="Tanabe Y."/>
            <person name="Yamaguchi H."/>
            <person name="Watanabe M.M."/>
        </authorList>
    </citation>
    <scope>NUCLEOTIDE SEQUENCE [LARGE SCALE GENOMIC DNA]</scope>
    <source>
        <strain evidence="5 6">BOTRYCO-2</strain>
    </source>
</reference>
<dbReference type="Proteomes" id="UP000245086">
    <property type="component" value="Unassembled WGS sequence"/>
</dbReference>
<organism evidence="5 6">
    <name type="scientific">Candidatus Phycosocius bacilliformis</name>
    <dbReference type="NCBI Taxonomy" id="1445552"/>
    <lineage>
        <taxon>Bacteria</taxon>
        <taxon>Pseudomonadati</taxon>
        <taxon>Pseudomonadota</taxon>
        <taxon>Alphaproteobacteria</taxon>
        <taxon>Caulobacterales</taxon>
        <taxon>Caulobacterales incertae sedis</taxon>
        <taxon>Candidatus Phycosocius</taxon>
    </lineage>
</organism>
<dbReference type="PRINTS" id="PR00081">
    <property type="entry name" value="GDHRDH"/>
</dbReference>
<dbReference type="GO" id="GO:0047838">
    <property type="term" value="F:D-xylose 1-dehydrogenase (NAD+) activity"/>
    <property type="evidence" value="ECO:0007669"/>
    <property type="project" value="UniProtKB-EC"/>
</dbReference>
<dbReference type="PANTHER" id="PTHR43669">
    <property type="entry name" value="5-KETO-D-GLUCONATE 5-REDUCTASE"/>
    <property type="match status" value="1"/>
</dbReference>
<comment type="similarity">
    <text evidence="1">Belongs to the short-chain dehydrogenases/reductases (SDR) family.</text>
</comment>
<accession>A0A2P2EB11</accession>
<dbReference type="FunFam" id="3.40.50.720:FF:000084">
    <property type="entry name" value="Short-chain dehydrogenase reductase"/>
    <property type="match status" value="1"/>
</dbReference>
<evidence type="ECO:0000256" key="3">
    <source>
        <dbReference type="ARBA" id="ARBA00066641"/>
    </source>
</evidence>
<keyword evidence="2 5" id="KW-0560">Oxidoreductase</keyword>
<sequence length="248" mass="25536">MRLTGKTALITGGTSGIGFASAALLKSEGARIAITGQSEVTLSAARAALGDDVICLQVDVRKDADLCSARDACHAALGELDILFANAGIAYSTPLGSEGSHAFSDMLDVNVTGVFRTVQALVPLMRAGGSIILNTSWLNEVGTAGLSALSASKAAVRSLARTWSAELLDRGIRVNAVSPGAIDTPIHMKLGMAPEALADFARRLTNDIPLGRFGTAEEIARAVGFLASDDSSYMLGAEIVVDGGFSLL</sequence>
<comment type="caution">
    <text evidence="5">The sequence shown here is derived from an EMBL/GenBank/DDBJ whole genome shotgun (WGS) entry which is preliminary data.</text>
</comment>
<dbReference type="CDD" id="cd05233">
    <property type="entry name" value="SDR_c"/>
    <property type="match status" value="1"/>
</dbReference>
<dbReference type="RefSeq" id="WP_108985110.1">
    <property type="nucleotide sequence ID" value="NZ_BFBR01000005.1"/>
</dbReference>
<dbReference type="SUPFAM" id="SSF51735">
    <property type="entry name" value="NAD(P)-binding Rossmann-fold domains"/>
    <property type="match status" value="1"/>
</dbReference>
<dbReference type="Gene3D" id="3.40.50.720">
    <property type="entry name" value="NAD(P)-binding Rossmann-like Domain"/>
    <property type="match status" value="1"/>
</dbReference>
<evidence type="ECO:0000256" key="1">
    <source>
        <dbReference type="ARBA" id="ARBA00006484"/>
    </source>
</evidence>
<dbReference type="InterPro" id="IPR036291">
    <property type="entry name" value="NAD(P)-bd_dom_sf"/>
</dbReference>
<evidence type="ECO:0000313" key="5">
    <source>
        <dbReference type="EMBL" id="GBF58258.1"/>
    </source>
</evidence>
<gene>
    <name evidence="5" type="ORF">PbB2_01930</name>
</gene>
<evidence type="ECO:0000256" key="2">
    <source>
        <dbReference type="ARBA" id="ARBA00023002"/>
    </source>
</evidence>
<evidence type="ECO:0000313" key="6">
    <source>
        <dbReference type="Proteomes" id="UP000245086"/>
    </source>
</evidence>
<dbReference type="EMBL" id="BFBR01000005">
    <property type="protein sequence ID" value="GBF58258.1"/>
    <property type="molecule type" value="Genomic_DNA"/>
</dbReference>
<keyword evidence="6" id="KW-1185">Reference proteome</keyword>
<dbReference type="EC" id="1.1.1.175" evidence="3"/>
<name>A0A2P2EB11_9PROT</name>